<evidence type="ECO:0000313" key="2">
    <source>
        <dbReference type="EMBL" id="CAA9368287.1"/>
    </source>
</evidence>
<dbReference type="EMBL" id="CADCUK010000063">
    <property type="protein sequence ID" value="CAA9368287.1"/>
    <property type="molecule type" value="Genomic_DNA"/>
</dbReference>
<feature type="transmembrane region" description="Helical" evidence="1">
    <location>
        <begin position="236"/>
        <end position="254"/>
    </location>
</feature>
<organism evidence="2">
    <name type="scientific">uncultured Nocardioidaceae bacterium</name>
    <dbReference type="NCBI Taxonomy" id="253824"/>
    <lineage>
        <taxon>Bacteria</taxon>
        <taxon>Bacillati</taxon>
        <taxon>Actinomycetota</taxon>
        <taxon>Actinomycetes</taxon>
        <taxon>Propionibacteriales</taxon>
        <taxon>Nocardioidaceae</taxon>
        <taxon>environmental samples</taxon>
    </lineage>
</organism>
<dbReference type="AlphaFoldDB" id="A0A6J4MVC7"/>
<accession>A0A6J4MVC7</accession>
<feature type="transmembrane region" description="Helical" evidence="1">
    <location>
        <begin position="27"/>
        <end position="49"/>
    </location>
</feature>
<keyword evidence="1" id="KW-0472">Membrane</keyword>
<gene>
    <name evidence="2" type="ORF">AVDCRST_MAG47-855</name>
</gene>
<feature type="transmembrane region" description="Helical" evidence="1">
    <location>
        <begin position="310"/>
        <end position="331"/>
    </location>
</feature>
<protein>
    <submittedName>
        <fullName evidence="2">Uncharacterized protein</fullName>
    </submittedName>
</protein>
<reference evidence="2" key="1">
    <citation type="submission" date="2020-02" db="EMBL/GenBank/DDBJ databases">
        <authorList>
            <person name="Meier V. D."/>
        </authorList>
    </citation>
    <scope>NUCLEOTIDE SEQUENCE</scope>
    <source>
        <strain evidence="2">AVDCRST_MAG47</strain>
    </source>
</reference>
<keyword evidence="1" id="KW-0812">Transmembrane</keyword>
<feature type="transmembrane region" description="Helical" evidence="1">
    <location>
        <begin position="274"/>
        <end position="298"/>
    </location>
</feature>
<feature type="transmembrane region" description="Helical" evidence="1">
    <location>
        <begin position="173"/>
        <end position="191"/>
    </location>
</feature>
<proteinExistence type="predicted"/>
<feature type="transmembrane region" description="Helical" evidence="1">
    <location>
        <begin position="369"/>
        <end position="391"/>
    </location>
</feature>
<evidence type="ECO:0000256" key="1">
    <source>
        <dbReference type="SAM" id="Phobius"/>
    </source>
</evidence>
<sequence length="423" mass="43060">MLPASGPPTVLPVAHPVTGHPHVDVPVLLLAVLSFCLVLAVGLGMPRGATKGSMPPPASWEGSLSAPQKAVRAVSVGVLLLCLAAARLGTASELDNLAPALVLGVAWPLLFLGALLLGSSWRWLDPWDAGARVLVPGDRSRPEDDVRPAVALALPVLWYVAVHPTPLDPRDLGVALAAYVTVAVAGSLALGRRRWLSTADPVGVVLTWVGRARPAWAASSATPPGSAAPLGVRAPTGLGALYGVFAGALLFGAYRRSETWTGLVDVTDAVVATAAMLAFAALGAAVVTLLARVSGLLAPRRQRVDTVDPAAVVVLAFGPVIVGVVVAVALARNRFFNAVQLLPGLVGDPLGLGWDLLGDSLAGLDPAPLGAAGLLATQLVVLLATHLWGAVLAGRLLPRAARLPAVLLLAQSSAATLAVISAH</sequence>
<keyword evidence="1" id="KW-1133">Transmembrane helix</keyword>
<name>A0A6J4MVC7_9ACTN</name>
<feature type="transmembrane region" description="Helical" evidence="1">
    <location>
        <begin position="100"/>
        <end position="124"/>
    </location>
</feature>